<dbReference type="EnsemblMetazoa" id="XM_019997328.1">
    <property type="protein sequence ID" value="XP_019852887.1"/>
    <property type="gene ID" value="LOC100636833"/>
</dbReference>
<dbReference type="EnsemblMetazoa" id="XM_019997329.1">
    <property type="protein sequence ID" value="XP_019852888.1"/>
    <property type="gene ID" value="LOC100636833"/>
</dbReference>
<proteinExistence type="predicted"/>
<gene>
    <name evidence="2" type="primary">100636833</name>
</gene>
<feature type="signal peptide" evidence="1">
    <location>
        <begin position="1"/>
        <end position="17"/>
    </location>
</feature>
<evidence type="ECO:0000313" key="2">
    <source>
        <dbReference type="EnsemblMetazoa" id="Aqu2.1.30090_001"/>
    </source>
</evidence>
<evidence type="ECO:0000313" key="3">
    <source>
        <dbReference type="Proteomes" id="UP000007879"/>
    </source>
</evidence>
<dbReference type="Proteomes" id="UP000007879">
    <property type="component" value="Unassembled WGS sequence"/>
</dbReference>
<accession>A0A1X7UQ24</accession>
<dbReference type="EnsemblMetazoa" id="Aqu2.1.30090_001">
    <property type="protein sequence ID" value="Aqu2.1.30090_001"/>
    <property type="gene ID" value="Aqu2.1.30090"/>
</dbReference>
<keyword evidence="1" id="KW-0732">Signal</keyword>
<protein>
    <submittedName>
        <fullName evidence="2">Uncharacterized protein</fullName>
    </submittedName>
</protein>
<name>A0A1X7UQ24_AMPQE</name>
<reference evidence="2" key="2">
    <citation type="submission" date="2017-05" db="UniProtKB">
        <authorList>
            <consortium name="EnsemblMetazoa"/>
        </authorList>
    </citation>
    <scope>IDENTIFICATION</scope>
</reference>
<sequence length="480" mass="53140">MLAKAVILLLCILGVLSSPLPQGNTQGLPNTQCSMEEQPTLGGMKSVSCLLESVVMEPLKNPAIQSFDLFRQNINSVEAHEAFLQTLQNCNCNVPPQYTNEYHSSPVYSTGPHVTVRQLYDTRIDPSTISFQERQYLPESIVNGNEAAPLTTEWLLSDHINSLEGFVSYFSQHEGDSEWSNLVEIAVTLNNSVLPLINFNFSSQCPQDKRVPNFSGFPSTSCELGCATWHFNWTVQGLYYALGNQVIYPPASPIPQSQNDAYPELEAWDGMDCCDATPLHSMSVYDMRNLSCAVELVGLEAYEMFKLLGVEATTQCLNVATVTGIKTWTDYVPENKFPPLSWSKTANLYIYGNHFDAFTKQAADIKKLLSSPDIQCYSSTFQGQLQKIGELFDAIILPSSAHWLLSHNCPSCSTCSSQSAMPPNPTPITGNSACPESRREVSCLALDVHKIAESAYMYLNMRVESKSGWSTSCSGIWNDF</sequence>
<reference evidence="3" key="1">
    <citation type="journal article" date="2010" name="Nature">
        <title>The Amphimedon queenslandica genome and the evolution of animal complexity.</title>
        <authorList>
            <person name="Srivastava M."/>
            <person name="Simakov O."/>
            <person name="Chapman J."/>
            <person name="Fahey B."/>
            <person name="Gauthier M.E."/>
            <person name="Mitros T."/>
            <person name="Richards G.S."/>
            <person name="Conaco C."/>
            <person name="Dacre M."/>
            <person name="Hellsten U."/>
            <person name="Larroux C."/>
            <person name="Putnam N.H."/>
            <person name="Stanke M."/>
            <person name="Adamska M."/>
            <person name="Darling A."/>
            <person name="Degnan S.M."/>
            <person name="Oakley T.H."/>
            <person name="Plachetzki D.C."/>
            <person name="Zhai Y."/>
            <person name="Adamski M."/>
            <person name="Calcino A."/>
            <person name="Cummins S.F."/>
            <person name="Goodstein D.M."/>
            <person name="Harris C."/>
            <person name="Jackson D.J."/>
            <person name="Leys S.P."/>
            <person name="Shu S."/>
            <person name="Woodcroft B.J."/>
            <person name="Vervoort M."/>
            <person name="Kosik K.S."/>
            <person name="Manning G."/>
            <person name="Degnan B.M."/>
            <person name="Rokhsar D.S."/>
        </authorList>
    </citation>
    <scope>NUCLEOTIDE SEQUENCE [LARGE SCALE GENOMIC DNA]</scope>
</reference>
<dbReference type="InParanoid" id="A0A1X7UQ24"/>
<feature type="chain" id="PRO_5012304702" evidence="1">
    <location>
        <begin position="18"/>
        <end position="480"/>
    </location>
</feature>
<evidence type="ECO:0000256" key="1">
    <source>
        <dbReference type="SAM" id="SignalP"/>
    </source>
</evidence>
<keyword evidence="3" id="KW-1185">Reference proteome</keyword>
<organism evidence="2">
    <name type="scientific">Amphimedon queenslandica</name>
    <name type="common">Sponge</name>
    <dbReference type="NCBI Taxonomy" id="400682"/>
    <lineage>
        <taxon>Eukaryota</taxon>
        <taxon>Metazoa</taxon>
        <taxon>Porifera</taxon>
        <taxon>Demospongiae</taxon>
        <taxon>Heteroscleromorpha</taxon>
        <taxon>Haplosclerida</taxon>
        <taxon>Niphatidae</taxon>
        <taxon>Amphimedon</taxon>
    </lineage>
</organism>
<dbReference type="AlphaFoldDB" id="A0A1X7UQ24"/>